<organism evidence="1 2">
    <name type="scientific">Marasmius oreades</name>
    <name type="common">fairy-ring Marasmius</name>
    <dbReference type="NCBI Taxonomy" id="181124"/>
    <lineage>
        <taxon>Eukaryota</taxon>
        <taxon>Fungi</taxon>
        <taxon>Dikarya</taxon>
        <taxon>Basidiomycota</taxon>
        <taxon>Agaricomycotina</taxon>
        <taxon>Agaricomycetes</taxon>
        <taxon>Agaricomycetidae</taxon>
        <taxon>Agaricales</taxon>
        <taxon>Marasmiineae</taxon>
        <taxon>Marasmiaceae</taxon>
        <taxon>Marasmius</taxon>
    </lineage>
</organism>
<dbReference type="Proteomes" id="UP001049176">
    <property type="component" value="Chromosome 1"/>
</dbReference>
<accession>A0A9P7V4S3</accession>
<dbReference type="GeneID" id="66071132"/>
<dbReference type="AlphaFoldDB" id="A0A9P7V4S3"/>
<name>A0A9P7V4S3_9AGAR</name>
<dbReference type="RefSeq" id="XP_043016753.1">
    <property type="nucleotide sequence ID" value="XM_043148039.1"/>
</dbReference>
<reference evidence="1" key="1">
    <citation type="journal article" date="2021" name="Genome Biol. Evol.">
        <title>The assembled and annotated genome of the fairy-ring fungus Marasmius oreades.</title>
        <authorList>
            <person name="Hiltunen M."/>
            <person name="Ament-Velasquez S.L."/>
            <person name="Johannesson H."/>
        </authorList>
    </citation>
    <scope>NUCLEOTIDE SEQUENCE</scope>
    <source>
        <strain evidence="1">03SP1</strain>
    </source>
</reference>
<dbReference type="KEGG" id="more:E1B28_002056"/>
<evidence type="ECO:0000313" key="2">
    <source>
        <dbReference type="Proteomes" id="UP001049176"/>
    </source>
</evidence>
<keyword evidence="2" id="KW-1185">Reference proteome</keyword>
<proteinExistence type="predicted"/>
<dbReference type="EMBL" id="CM032181">
    <property type="protein sequence ID" value="KAG7100283.1"/>
    <property type="molecule type" value="Genomic_DNA"/>
</dbReference>
<sequence>MELHAEKDNPIPRRRQAVKAQNPELFLDRIDHPKDLPWLIVPVRSAMDKDGKGVENWDFLMVSAMDLYHDSCRYRESYQLHFWAVQHFGVRSSFVPPSS</sequence>
<gene>
    <name evidence="1" type="ORF">E1B28_002056</name>
</gene>
<evidence type="ECO:0000313" key="1">
    <source>
        <dbReference type="EMBL" id="KAG7100283.1"/>
    </source>
</evidence>
<protein>
    <submittedName>
        <fullName evidence="1">Uncharacterized protein</fullName>
    </submittedName>
</protein>
<comment type="caution">
    <text evidence="1">The sequence shown here is derived from an EMBL/GenBank/DDBJ whole genome shotgun (WGS) entry which is preliminary data.</text>
</comment>